<dbReference type="InterPro" id="IPR036188">
    <property type="entry name" value="FAD/NAD-bd_sf"/>
</dbReference>
<evidence type="ECO:0000313" key="1">
    <source>
        <dbReference type="EMBL" id="RIJ30194.1"/>
    </source>
</evidence>
<name>A0A399RIF6_9PROT</name>
<dbReference type="RefSeq" id="WP_119375513.1">
    <property type="nucleotide sequence ID" value="NZ_QWFX01000006.1"/>
</dbReference>
<gene>
    <name evidence="1" type="ORF">D1223_05970</name>
</gene>
<dbReference type="Gene3D" id="3.50.50.60">
    <property type="entry name" value="FAD/NAD(P)-binding domain"/>
    <property type="match status" value="2"/>
</dbReference>
<sequence length="488" mass="54996">MAQKHAIIIGAGLGGLTAAIKLQEAGHSFDLLDRNPKVGGTWYENTYPGCACDVPVALYQLSFAQSINWTRAYPQGSEIQAYAEEIADRFQLRPNLHLNDAAVSAKWDDETKKWTVTTESGKTYTGEILVGALGQLNRPNWPKIDGIDAFKGAKMHSARWDHSVDFEGKRVGVIGSAASAIQLIPELAKVAKQLTVFQRTPNWVIPRRDVPITQQEQALMFTEPETAMDLGARNRQLIYDNADHFFWQAFKWTQAGRDAYTAIATNHLKDQVKDPELRKKLTPDYPVGCRRILIGDDYFPALQQDNVELVTQAPKSIDETGVTTPDGVHREFDILVFATGFETTGWNWSVDVEGLNGKHLNEEWSDHPEAYRGITVADFPNLFVLYGPNTNLGHNSITFMLERQVEYMIKALLTLDEKSASAMMPKKDAQDRWNKEIQEQLQKTVWADPACNSWYKTEDGRITQNWSSHTRDYAAAVQDVKVEDYELA</sequence>
<dbReference type="SUPFAM" id="SSF51905">
    <property type="entry name" value="FAD/NAD(P)-binding domain"/>
    <property type="match status" value="1"/>
</dbReference>
<proteinExistence type="predicted"/>
<accession>A0A399RIF6</accession>
<dbReference type="Pfam" id="PF13738">
    <property type="entry name" value="Pyr_redox_3"/>
    <property type="match status" value="1"/>
</dbReference>
<organism evidence="1 2">
    <name type="scientific">Henriciella mobilis</name>
    <dbReference type="NCBI Taxonomy" id="2305467"/>
    <lineage>
        <taxon>Bacteria</taxon>
        <taxon>Pseudomonadati</taxon>
        <taxon>Pseudomonadota</taxon>
        <taxon>Alphaproteobacteria</taxon>
        <taxon>Hyphomonadales</taxon>
        <taxon>Hyphomonadaceae</taxon>
        <taxon>Henriciella</taxon>
    </lineage>
</organism>
<dbReference type="PANTHER" id="PTHR42877">
    <property type="entry name" value="L-ORNITHINE N(5)-MONOOXYGENASE-RELATED"/>
    <property type="match status" value="1"/>
</dbReference>
<dbReference type="Proteomes" id="UP000266385">
    <property type="component" value="Unassembled WGS sequence"/>
</dbReference>
<comment type="caution">
    <text evidence="1">The sequence shown here is derived from an EMBL/GenBank/DDBJ whole genome shotgun (WGS) entry which is preliminary data.</text>
</comment>
<dbReference type="InterPro" id="IPR051209">
    <property type="entry name" value="FAD-bind_Monooxygenase_sf"/>
</dbReference>
<protein>
    <submittedName>
        <fullName evidence="1">NAD(P)/FAD-dependent oxidoreductase</fullName>
    </submittedName>
</protein>
<dbReference type="EMBL" id="QWFX01000006">
    <property type="protein sequence ID" value="RIJ30194.1"/>
    <property type="molecule type" value="Genomic_DNA"/>
</dbReference>
<evidence type="ECO:0000313" key="2">
    <source>
        <dbReference type="Proteomes" id="UP000266385"/>
    </source>
</evidence>
<reference evidence="1 2" key="1">
    <citation type="submission" date="2018-08" db="EMBL/GenBank/DDBJ databases">
        <title>Henriciella mobilis sp. nov., isolated from seawater.</title>
        <authorList>
            <person name="Cheng H."/>
            <person name="Wu Y.-H."/>
            <person name="Xu X.-W."/>
            <person name="Guo L.-L."/>
        </authorList>
    </citation>
    <scope>NUCLEOTIDE SEQUENCE [LARGE SCALE GENOMIC DNA]</scope>
    <source>
        <strain evidence="1 2">JN25</strain>
    </source>
</reference>
<dbReference type="PANTHER" id="PTHR42877:SF4">
    <property type="entry name" value="FAD_NAD(P)-BINDING DOMAIN-CONTAINING PROTEIN-RELATED"/>
    <property type="match status" value="1"/>
</dbReference>
<dbReference type="PRINTS" id="PR00411">
    <property type="entry name" value="PNDRDTASEI"/>
</dbReference>
<dbReference type="AlphaFoldDB" id="A0A399RIF6"/>
<keyword evidence="2" id="KW-1185">Reference proteome</keyword>
<dbReference type="OrthoDB" id="312624at2"/>